<feature type="compositionally biased region" description="Gly residues" evidence="1">
    <location>
        <begin position="1"/>
        <end position="10"/>
    </location>
</feature>
<dbReference type="AlphaFoldDB" id="A0A4Y1MXG6"/>
<feature type="region of interest" description="Disordered" evidence="1">
    <location>
        <begin position="1"/>
        <end position="28"/>
    </location>
</feature>
<sequence>MGGTMGGTMGDAGRPVGHPPTRGTRFAPAPGLATLRASAQEVPMPRNPLILAALLPLIFPGLPAWAESPGSPAAESSMRMQAMIRAPLPLAARDVLFAHARQAGESPDFDALAEALMPPPELASPVPSARRQRHDAAFAELRRKLRAEYESFDPDRPYLLRIRTAIGPYDPRQGGLPVALNGTFWVRDPTWRSPGFGLRFDNALAVGTLPVANEAAAEKLLESVGLDPRTEDGWRGILEVSLVLGGALPQPAGMKSVPIAAHLLTARLVREDGTPIHDFGRLPGPLPSARPGGPVLRSALLEGLRLGMPLEEARAALRRRGFRTVGGAFFADGAVASAAGRPGCHMGLVADRRAFGEALNLKADFTACIALHRAPDPGPEAGEDAGMGAEAQAGTREPRLGGITALRFLPGESGTALRRALERRFGPSLADAEGEVLWIGRDPEAPHDAPMVELRAEFVPLAEGGPQHGPGLLLGLELEPYRAGSEAS</sequence>
<organism evidence="2">
    <name type="scientific">Roseomonas mucosa</name>
    <dbReference type="NCBI Taxonomy" id="207340"/>
    <lineage>
        <taxon>Bacteria</taxon>
        <taxon>Pseudomonadati</taxon>
        <taxon>Pseudomonadota</taxon>
        <taxon>Alphaproteobacteria</taxon>
        <taxon>Acetobacterales</taxon>
        <taxon>Roseomonadaceae</taxon>
        <taxon>Roseomonas</taxon>
    </lineage>
</organism>
<accession>A0A4Y1MXG6</accession>
<name>A0A4Y1MXG6_9PROT</name>
<protein>
    <submittedName>
        <fullName evidence="2">Uncharacterized protein</fullName>
    </submittedName>
</protein>
<gene>
    <name evidence="2" type="ORF">RADP37_01969</name>
</gene>
<evidence type="ECO:0000256" key="1">
    <source>
        <dbReference type="SAM" id="MobiDB-lite"/>
    </source>
</evidence>
<proteinExistence type="predicted"/>
<evidence type="ECO:0000313" key="2">
    <source>
        <dbReference type="EMBL" id="AWV22329.1"/>
    </source>
</evidence>
<dbReference type="EMBL" id="CP025189">
    <property type="protein sequence ID" value="AWV22329.1"/>
    <property type="molecule type" value="Genomic_DNA"/>
</dbReference>
<reference evidence="2" key="1">
    <citation type="submission" date="2017-12" db="EMBL/GenBank/DDBJ databases">
        <authorList>
            <person name="Martens C."/>
            <person name="Dahlstrom E."/>
            <person name="Barbian K."/>
            <person name="Sykora L."/>
            <person name="Ricklefs S."/>
            <person name="Bruno D."/>
            <person name="Anzick I."/>
            <person name="Myles I."/>
            <person name="Datta S.K."/>
        </authorList>
    </citation>
    <scope>NUCLEOTIDE SEQUENCE</scope>
    <source>
        <strain evidence="2">AD2</strain>
    </source>
</reference>